<organism evidence="2 3">
    <name type="scientific">Cytobacillus praedii</name>
    <dbReference type="NCBI Taxonomy" id="1742358"/>
    <lineage>
        <taxon>Bacteria</taxon>
        <taxon>Bacillati</taxon>
        <taxon>Bacillota</taxon>
        <taxon>Bacilli</taxon>
        <taxon>Bacillales</taxon>
        <taxon>Bacillaceae</taxon>
        <taxon>Cytobacillus</taxon>
    </lineage>
</organism>
<keyword evidence="2" id="KW-0808">Transferase</keyword>
<dbReference type="EMBL" id="SJTH01000054">
    <property type="protein sequence ID" value="TCJ01660.1"/>
    <property type="molecule type" value="Genomic_DNA"/>
</dbReference>
<protein>
    <submittedName>
        <fullName evidence="2">N-acetyltransferase</fullName>
    </submittedName>
</protein>
<dbReference type="STRING" id="1742358.GCA_001439605_02310"/>
<name>A0A4R1AP46_9BACI</name>
<gene>
    <name evidence="2" type="ORF">E0Y62_22975</name>
</gene>
<dbReference type="GO" id="GO:0016747">
    <property type="term" value="F:acyltransferase activity, transferring groups other than amino-acyl groups"/>
    <property type="evidence" value="ECO:0007669"/>
    <property type="project" value="InterPro"/>
</dbReference>
<evidence type="ECO:0000313" key="3">
    <source>
        <dbReference type="Proteomes" id="UP000293846"/>
    </source>
</evidence>
<dbReference type="OrthoDB" id="2352823at2"/>
<reference evidence="2 3" key="1">
    <citation type="submission" date="2019-03" db="EMBL/GenBank/DDBJ databases">
        <authorList>
            <person name="Jensen L."/>
            <person name="Storgaard J."/>
            <person name="Sulaj E."/>
            <person name="Schramm A."/>
            <person name="Marshall I.P.G."/>
        </authorList>
    </citation>
    <scope>NUCLEOTIDE SEQUENCE [LARGE SCALE GENOMIC DNA]</scope>
    <source>
        <strain evidence="2 3">2017H2G3</strain>
    </source>
</reference>
<keyword evidence="3" id="KW-1185">Reference proteome</keyword>
<sequence>MIEIRKIEPEMTYSIRHSVLRPHQLIDECKYETDYGAGAFHVGAFYQRKLISIASFCIEKNPDFSTEMQYRLRGMATLEEFRKLGAGKSLISLAESLIKGQGFDLLWCKGRTSVQDYYSKLGFEVHGEVFDYPPIGPHIIMVKHL</sequence>
<comment type="caution">
    <text evidence="2">The sequence shown here is derived from an EMBL/GenBank/DDBJ whole genome shotgun (WGS) entry which is preliminary data.</text>
</comment>
<feature type="domain" description="N-acetyltransferase" evidence="1">
    <location>
        <begin position="2"/>
        <end position="145"/>
    </location>
</feature>
<dbReference type="Pfam" id="PF00583">
    <property type="entry name" value="Acetyltransf_1"/>
    <property type="match status" value="1"/>
</dbReference>
<dbReference type="InterPro" id="IPR000182">
    <property type="entry name" value="GNAT_dom"/>
</dbReference>
<dbReference type="InterPro" id="IPR016181">
    <property type="entry name" value="Acyl_CoA_acyltransferase"/>
</dbReference>
<proteinExistence type="predicted"/>
<dbReference type="PROSITE" id="PS51186">
    <property type="entry name" value="GNAT"/>
    <property type="match status" value="1"/>
</dbReference>
<dbReference type="SUPFAM" id="SSF55729">
    <property type="entry name" value="Acyl-CoA N-acyltransferases (Nat)"/>
    <property type="match status" value="1"/>
</dbReference>
<evidence type="ECO:0000259" key="1">
    <source>
        <dbReference type="PROSITE" id="PS51186"/>
    </source>
</evidence>
<evidence type="ECO:0000313" key="2">
    <source>
        <dbReference type="EMBL" id="TCJ01660.1"/>
    </source>
</evidence>
<dbReference type="Proteomes" id="UP000293846">
    <property type="component" value="Unassembled WGS sequence"/>
</dbReference>
<dbReference type="AlphaFoldDB" id="A0A4R1AP46"/>
<dbReference type="Gene3D" id="3.40.630.30">
    <property type="match status" value="1"/>
</dbReference>
<dbReference type="RefSeq" id="WP_057765042.1">
    <property type="nucleotide sequence ID" value="NZ_CP183326.1"/>
</dbReference>
<accession>A0A4R1AP46</accession>